<evidence type="ECO:0000256" key="8">
    <source>
        <dbReference type="ARBA" id="ARBA00022763"/>
    </source>
</evidence>
<sequence>MKSFASRIVLWQRQHGRHALPWQTDRDPYRVWLSEIMLQQTQVATVIPYFERFVSRFPDLAALAAAHEDEVLALWSGLGYYSRARNLHAAARRLVAGNGGCFPEAPEAIAELPGVGRSTAAAIAALAFGRRCAILDGNVKRVLARHGGIGGWPGDKKVEAALWSVAESRLPESGIEAYTQGMMDLGALVCTRSRPACDACPVSADCVAHIERRTGELPAPRPRRALPEREVQMLLLVDRGKLMLEKRPASGIWGGLWSLPELDADADALAHCRDRYRFVALERHVLPPLAHTFTHFRLQIRPVRLALEPCRAAAAPGQIWLSPAEALDAALPAPVRTLLKRFAA</sequence>
<evidence type="ECO:0000256" key="11">
    <source>
        <dbReference type="ARBA" id="ARBA00023014"/>
    </source>
</evidence>
<evidence type="ECO:0000256" key="13">
    <source>
        <dbReference type="ARBA" id="ARBA00023295"/>
    </source>
</evidence>
<dbReference type="PROSITE" id="PS00764">
    <property type="entry name" value="ENDONUCLEASE_III_1"/>
    <property type="match status" value="1"/>
</dbReference>
<evidence type="ECO:0000313" key="17">
    <source>
        <dbReference type="Proteomes" id="UP001334732"/>
    </source>
</evidence>
<dbReference type="InterPro" id="IPR015797">
    <property type="entry name" value="NUDIX_hydrolase-like_dom_sf"/>
</dbReference>
<evidence type="ECO:0000256" key="10">
    <source>
        <dbReference type="ARBA" id="ARBA00023004"/>
    </source>
</evidence>
<evidence type="ECO:0000256" key="7">
    <source>
        <dbReference type="ARBA" id="ARBA00022723"/>
    </source>
</evidence>
<dbReference type="PANTHER" id="PTHR42944:SF1">
    <property type="entry name" value="ADENINE DNA GLYCOSYLASE"/>
    <property type="match status" value="1"/>
</dbReference>
<evidence type="ECO:0000256" key="4">
    <source>
        <dbReference type="ARBA" id="ARBA00012045"/>
    </source>
</evidence>
<comment type="catalytic activity">
    <reaction evidence="1 14">
        <text>Hydrolyzes free adenine bases from 7,8-dihydro-8-oxoguanine:adenine mismatched double-stranded DNA, leaving an apurinic site.</text>
        <dbReference type="EC" id="3.2.2.31"/>
    </reaction>
</comment>
<dbReference type="Proteomes" id="UP001334732">
    <property type="component" value="Chromosome"/>
</dbReference>
<evidence type="ECO:0000256" key="5">
    <source>
        <dbReference type="ARBA" id="ARBA00022023"/>
    </source>
</evidence>
<keyword evidence="8 14" id="KW-0227">DNA damage</keyword>
<evidence type="ECO:0000256" key="2">
    <source>
        <dbReference type="ARBA" id="ARBA00002933"/>
    </source>
</evidence>
<evidence type="ECO:0000256" key="9">
    <source>
        <dbReference type="ARBA" id="ARBA00022801"/>
    </source>
</evidence>
<dbReference type="InterPro" id="IPR004036">
    <property type="entry name" value="Endonuclease-III-like_CS2"/>
</dbReference>
<dbReference type="Pfam" id="PF14815">
    <property type="entry name" value="NUDIX_4"/>
    <property type="match status" value="1"/>
</dbReference>
<dbReference type="CDD" id="cd00056">
    <property type="entry name" value="ENDO3c"/>
    <property type="match status" value="1"/>
</dbReference>
<evidence type="ECO:0000259" key="15">
    <source>
        <dbReference type="SMART" id="SM00478"/>
    </source>
</evidence>
<keyword evidence="7" id="KW-0479">Metal-binding</keyword>
<dbReference type="InterPro" id="IPR023170">
    <property type="entry name" value="HhH_base_excis_C"/>
</dbReference>
<comment type="similarity">
    <text evidence="3 14">Belongs to the Nth/MutY family.</text>
</comment>
<dbReference type="Gene3D" id="1.10.1670.10">
    <property type="entry name" value="Helix-hairpin-Helix base-excision DNA repair enzymes (C-terminal)"/>
    <property type="match status" value="1"/>
</dbReference>
<dbReference type="PROSITE" id="PS01155">
    <property type="entry name" value="ENDONUCLEASE_III_2"/>
    <property type="match status" value="1"/>
</dbReference>
<accession>A0ABZ1CH10</accession>
<dbReference type="InterPro" id="IPR004035">
    <property type="entry name" value="Endouclease-III_FeS-bd_BS"/>
</dbReference>
<dbReference type="SMART" id="SM00478">
    <property type="entry name" value="ENDO3c"/>
    <property type="match status" value="1"/>
</dbReference>
<comment type="function">
    <text evidence="2">Adenine glycosylase active on G-A mispairs. MutY also corrects error-prone DNA synthesis past GO lesions which are due to the oxidatively damaged form of guanine: 7,8-dihydro-8-oxoguanine (8-oxo-dGTP).</text>
</comment>
<dbReference type="InterPro" id="IPR044298">
    <property type="entry name" value="MIG/MutY"/>
</dbReference>
<keyword evidence="13 14" id="KW-0326">Glycosidase</keyword>
<comment type="cofactor">
    <cofactor evidence="14">
        <name>[4Fe-4S] cluster</name>
        <dbReference type="ChEBI" id="CHEBI:49883"/>
    </cofactor>
    <text evidence="14">Binds 1 [4Fe-4S] cluster.</text>
</comment>
<keyword evidence="10 14" id="KW-0408">Iron</keyword>
<proteinExistence type="inferred from homology"/>
<evidence type="ECO:0000256" key="14">
    <source>
        <dbReference type="RuleBase" id="RU365096"/>
    </source>
</evidence>
<dbReference type="RefSeq" id="WP_324779186.1">
    <property type="nucleotide sequence ID" value="NZ_CP141769.1"/>
</dbReference>
<keyword evidence="6" id="KW-0004">4Fe-4S</keyword>
<dbReference type="NCBIfam" id="TIGR01084">
    <property type="entry name" value="mutY"/>
    <property type="match status" value="1"/>
</dbReference>
<keyword evidence="11" id="KW-0411">Iron-sulfur</keyword>
<evidence type="ECO:0000256" key="3">
    <source>
        <dbReference type="ARBA" id="ARBA00008343"/>
    </source>
</evidence>
<dbReference type="Gene3D" id="1.10.340.30">
    <property type="entry name" value="Hypothetical protein, domain 2"/>
    <property type="match status" value="1"/>
</dbReference>
<dbReference type="CDD" id="cd03431">
    <property type="entry name" value="NUDIX_DNA_Glycosylase_C-MutY"/>
    <property type="match status" value="1"/>
</dbReference>
<feature type="domain" description="HhH-GPD" evidence="15">
    <location>
        <begin position="37"/>
        <end position="188"/>
    </location>
</feature>
<dbReference type="EMBL" id="CP141769">
    <property type="protein sequence ID" value="WRS38654.1"/>
    <property type="molecule type" value="Genomic_DNA"/>
</dbReference>
<organism evidence="16 17">
    <name type="scientific">Thiobacillus sedimenti</name>
    <dbReference type="NCBI Taxonomy" id="3110231"/>
    <lineage>
        <taxon>Bacteria</taxon>
        <taxon>Pseudomonadati</taxon>
        <taxon>Pseudomonadota</taxon>
        <taxon>Betaproteobacteria</taxon>
        <taxon>Nitrosomonadales</taxon>
        <taxon>Thiobacillaceae</taxon>
        <taxon>Thiobacillus</taxon>
    </lineage>
</organism>
<protein>
    <recommendedName>
        <fullName evidence="5 14">Adenine DNA glycosylase</fullName>
        <ecNumber evidence="4 14">3.2.2.31</ecNumber>
    </recommendedName>
</protein>
<dbReference type="InterPro" id="IPR005760">
    <property type="entry name" value="A/G_AdeGlyc_MutY"/>
</dbReference>
<keyword evidence="12" id="KW-0234">DNA repair</keyword>
<evidence type="ECO:0000256" key="1">
    <source>
        <dbReference type="ARBA" id="ARBA00000843"/>
    </source>
</evidence>
<evidence type="ECO:0000256" key="6">
    <source>
        <dbReference type="ARBA" id="ARBA00022485"/>
    </source>
</evidence>
<evidence type="ECO:0000313" key="16">
    <source>
        <dbReference type="EMBL" id="WRS38654.1"/>
    </source>
</evidence>
<evidence type="ECO:0000256" key="12">
    <source>
        <dbReference type="ARBA" id="ARBA00023204"/>
    </source>
</evidence>
<keyword evidence="17" id="KW-1185">Reference proteome</keyword>
<dbReference type="SUPFAM" id="SSF55811">
    <property type="entry name" value="Nudix"/>
    <property type="match status" value="1"/>
</dbReference>
<dbReference type="InterPro" id="IPR003265">
    <property type="entry name" value="HhH-GPD_domain"/>
</dbReference>
<dbReference type="SUPFAM" id="SSF48150">
    <property type="entry name" value="DNA-glycosylase"/>
    <property type="match status" value="1"/>
</dbReference>
<dbReference type="InterPro" id="IPR011257">
    <property type="entry name" value="DNA_glycosylase"/>
</dbReference>
<dbReference type="Gene3D" id="3.90.79.10">
    <property type="entry name" value="Nucleoside Triphosphate Pyrophosphohydrolase"/>
    <property type="match status" value="1"/>
</dbReference>
<dbReference type="PANTHER" id="PTHR42944">
    <property type="entry name" value="ADENINE DNA GLYCOSYLASE"/>
    <property type="match status" value="1"/>
</dbReference>
<name>A0ABZ1CH10_9PROT</name>
<dbReference type="Pfam" id="PF00730">
    <property type="entry name" value="HhH-GPD"/>
    <property type="match status" value="1"/>
</dbReference>
<dbReference type="InterPro" id="IPR029119">
    <property type="entry name" value="MutY_C"/>
</dbReference>
<keyword evidence="9" id="KW-0378">Hydrolase</keyword>
<dbReference type="EC" id="3.2.2.31" evidence="4 14"/>
<gene>
    <name evidence="16" type="primary">mutY</name>
    <name evidence="16" type="ORF">VA613_11665</name>
</gene>
<reference evidence="16 17" key="1">
    <citation type="submission" date="2023-12" db="EMBL/GenBank/DDBJ databases">
        <title>Thiobacillus sedimentum sp. nov., a chemolithoautotrophic sulfur-oxidizing bacterium isolated from freshwater sediment.</title>
        <authorList>
            <person name="Luo J."/>
            <person name="Dai C."/>
        </authorList>
    </citation>
    <scope>NUCLEOTIDE SEQUENCE [LARGE SCALE GENOMIC DNA]</scope>
    <source>
        <strain evidence="16 17">SCUT-2</strain>
    </source>
</reference>